<accession>A0A6G7GVA4</accession>
<dbReference type="AlphaFoldDB" id="A0A6G7GVA4"/>
<evidence type="ECO:0000313" key="1">
    <source>
        <dbReference type="EMBL" id="QII13381.1"/>
    </source>
</evidence>
<sequence>MGKGKIWTRRSTRTLKKECGDRGVCALKYGIPEWLKIPPLRA</sequence>
<dbReference type="RefSeq" id="WP_261345342.1">
    <property type="nucleotide sequence ID" value="NZ_CP049055.1"/>
</dbReference>
<dbReference type="Proteomes" id="UP000501926">
    <property type="component" value="Chromosome"/>
</dbReference>
<evidence type="ECO:0000313" key="2">
    <source>
        <dbReference type="Proteomes" id="UP000501926"/>
    </source>
</evidence>
<gene>
    <name evidence="1" type="ORF">KsCSTR_40020</name>
</gene>
<organism evidence="1 2">
    <name type="scientific">Kuenenia stuttgartiensis</name>
    <dbReference type="NCBI Taxonomy" id="174633"/>
    <lineage>
        <taxon>Bacteria</taxon>
        <taxon>Pseudomonadati</taxon>
        <taxon>Planctomycetota</taxon>
        <taxon>Candidatus Brocadiia</taxon>
        <taxon>Candidatus Brocadiales</taxon>
        <taxon>Candidatus Brocadiaceae</taxon>
        <taxon>Candidatus Kuenenia</taxon>
    </lineage>
</organism>
<reference evidence="1 2" key="1">
    <citation type="submission" date="2020-02" db="EMBL/GenBank/DDBJ databases">
        <title>Newly sequenced genome of strain CSTR1 showed variability in Candidatus Kuenenia stuttgartiensis genomes.</title>
        <authorList>
            <person name="Ding C."/>
            <person name="Adrian L."/>
        </authorList>
    </citation>
    <scope>NUCLEOTIDE SEQUENCE [LARGE SCALE GENOMIC DNA]</scope>
    <source>
        <strain evidence="1 2">CSTR1</strain>
    </source>
</reference>
<name>A0A6G7GVA4_KUEST</name>
<protein>
    <submittedName>
        <fullName evidence="1">Uncharacterized protein</fullName>
    </submittedName>
</protein>
<dbReference type="EMBL" id="CP049055">
    <property type="protein sequence ID" value="QII13381.1"/>
    <property type="molecule type" value="Genomic_DNA"/>
</dbReference>
<proteinExistence type="predicted"/>